<gene>
    <name evidence="2" type="ORF">JK386_09725</name>
</gene>
<evidence type="ECO:0000313" key="2">
    <source>
        <dbReference type="EMBL" id="MBM9460182.1"/>
    </source>
</evidence>
<organism evidence="2 3">
    <name type="scientific">Nocardioides faecalis</name>
    <dbReference type="NCBI Taxonomy" id="2803858"/>
    <lineage>
        <taxon>Bacteria</taxon>
        <taxon>Bacillati</taxon>
        <taxon>Actinomycetota</taxon>
        <taxon>Actinomycetes</taxon>
        <taxon>Propionibacteriales</taxon>
        <taxon>Nocardioidaceae</taxon>
        <taxon>Nocardioides</taxon>
    </lineage>
</organism>
<proteinExistence type="predicted"/>
<evidence type="ECO:0000313" key="3">
    <source>
        <dbReference type="Proteomes" id="UP000663791"/>
    </source>
</evidence>
<reference evidence="2" key="1">
    <citation type="submission" date="2021-01" db="EMBL/GenBank/DDBJ databases">
        <title>Novel species in genus Nocardioides.</title>
        <authorList>
            <person name="Zhang G."/>
        </authorList>
    </citation>
    <scope>NUCLEOTIDE SEQUENCE</scope>
    <source>
        <strain evidence="2">Zg-536</strain>
    </source>
</reference>
<dbReference type="RefSeq" id="WP_205291494.1">
    <property type="nucleotide sequence ID" value="NZ_CP074406.1"/>
</dbReference>
<comment type="caution">
    <text evidence="2">The sequence shown here is derived from an EMBL/GenBank/DDBJ whole genome shotgun (WGS) entry which is preliminary data.</text>
</comment>
<keyword evidence="3" id="KW-1185">Reference proteome</keyword>
<evidence type="ECO:0000256" key="1">
    <source>
        <dbReference type="SAM" id="MobiDB-lite"/>
    </source>
</evidence>
<protein>
    <submittedName>
        <fullName evidence="2">Uncharacterized protein</fullName>
    </submittedName>
</protein>
<dbReference type="Proteomes" id="UP000663791">
    <property type="component" value="Unassembled WGS sequence"/>
</dbReference>
<feature type="region of interest" description="Disordered" evidence="1">
    <location>
        <begin position="190"/>
        <end position="210"/>
    </location>
</feature>
<dbReference type="AlphaFoldDB" id="A0A939BW38"/>
<accession>A0A939BW38</accession>
<dbReference type="EMBL" id="JAERTX010000007">
    <property type="protein sequence ID" value="MBM9460182.1"/>
    <property type="molecule type" value="Genomic_DNA"/>
</dbReference>
<feature type="region of interest" description="Disordered" evidence="1">
    <location>
        <begin position="50"/>
        <end position="91"/>
    </location>
</feature>
<name>A0A939BW38_9ACTN</name>
<sequence length="226" mass="23262">MTMPTFTMSPAPTGSIRPRAVRRAGRGALLLSLAPGAVFLAGCGNAPTTASPVVPSSELADAGKRPCPEELPTGDDPSGHGFGADEPADERPDLLAPEEAWVCQYWPFDAGTTADGGAVFGWTRKGDPEPVPAGDLPALKTALDDLAPADRNRACTADLGARWMIVYSHGGDQTGVVVDDYGCRDVRLTDDPHATAPGSEDQRGTVGGVLDGGRAVLDAVGVGRSD</sequence>